<reference evidence="1 2" key="1">
    <citation type="submission" date="2015-12" db="EMBL/GenBank/DDBJ databases">
        <title>Intraspecies pangenome expansion in the marine bacterium Alteromonas.</title>
        <authorList>
            <person name="Lopez-Perez M."/>
            <person name="Rodriguez-Valera F."/>
        </authorList>
    </citation>
    <scope>NUCLEOTIDE SEQUENCE [LARGE SCALE GENOMIC DNA]</scope>
    <source>
        <strain evidence="1 2">UM8</strain>
        <plasmid evidence="1 2">pAMEDUM8_300</plasmid>
    </source>
</reference>
<keyword evidence="1" id="KW-0614">Plasmid</keyword>
<dbReference type="EMBL" id="CP013929">
    <property type="protein sequence ID" value="AMJ80825.1"/>
    <property type="molecule type" value="Genomic_DNA"/>
</dbReference>
<gene>
    <name evidence="1" type="ORF">AV942_20810</name>
</gene>
<dbReference type="AlphaFoldDB" id="A0AAC8XNV1"/>
<protein>
    <submittedName>
        <fullName evidence="1">Uncharacterized protein</fullName>
    </submittedName>
</protein>
<dbReference type="RefSeq" id="WP_015068645.1">
    <property type="nucleotide sequence ID" value="NZ_CAKMLI010000007.1"/>
</dbReference>
<accession>A0AAC8XNV1</accession>
<sequence length="277" mass="32368">MSNLNPFAAKKARHSLLLAAIKDRLGDNVISSSKAADLYAELLGYQNQSELVVKNKDCSVQLLKRLSIESDNLDWHASSPAVVEVFMRYIDSIDSESVDQLSSMTSDLWHESMPSSWYPVLVRHLRRIPDLRYLRHFEQHKQLSAALCCLRENGEGTFSRQAEIRLIFIVFFLRCVANRNIISKVSFEQVFYLFQPVNFSRLYWYYNNSRRNADWSASERQLLDDYQDKDDRLVNPLGEEYLNEMYLSFVPLFEALTIGHDLDVVTEELAFIDERWF</sequence>
<geneLocation type="plasmid" evidence="1 2">
    <name>pAMEDUM8_300</name>
</geneLocation>
<proteinExistence type="predicted"/>
<evidence type="ECO:0000313" key="2">
    <source>
        <dbReference type="Proteomes" id="UP000061468"/>
    </source>
</evidence>
<name>A0AAC8XNV1_9ALTE</name>
<evidence type="ECO:0000313" key="1">
    <source>
        <dbReference type="EMBL" id="AMJ80825.1"/>
    </source>
</evidence>
<organism evidence="1 2">
    <name type="scientific">Alteromonas mediterranea</name>
    <dbReference type="NCBI Taxonomy" id="314275"/>
    <lineage>
        <taxon>Bacteria</taxon>
        <taxon>Pseudomonadati</taxon>
        <taxon>Pseudomonadota</taxon>
        <taxon>Gammaproteobacteria</taxon>
        <taxon>Alteromonadales</taxon>
        <taxon>Alteromonadaceae</taxon>
        <taxon>Alteromonas/Salinimonas group</taxon>
        <taxon>Alteromonas</taxon>
    </lineage>
</organism>
<dbReference type="Proteomes" id="UP000061468">
    <property type="component" value="Plasmid pAMEDUM8_300"/>
</dbReference>